<feature type="coiled-coil region" evidence="1">
    <location>
        <begin position="197"/>
        <end position="231"/>
    </location>
</feature>
<dbReference type="SMR" id="A2EEC1"/>
<dbReference type="KEGG" id="tva:4766930"/>
<protein>
    <submittedName>
        <fullName evidence="2">Uncharacterized protein</fullName>
    </submittedName>
</protein>
<keyword evidence="1" id="KW-0175">Coiled coil</keyword>
<evidence type="ECO:0000313" key="3">
    <source>
        <dbReference type="Proteomes" id="UP000001542"/>
    </source>
</evidence>
<reference evidence="2" key="1">
    <citation type="submission" date="2006-10" db="EMBL/GenBank/DDBJ databases">
        <authorList>
            <person name="Amadeo P."/>
            <person name="Zhao Q."/>
            <person name="Wortman J."/>
            <person name="Fraser-Liggett C."/>
            <person name="Carlton J."/>
        </authorList>
    </citation>
    <scope>NUCLEOTIDE SEQUENCE</scope>
    <source>
        <strain evidence="2">G3</strain>
    </source>
</reference>
<dbReference type="AlphaFoldDB" id="A2EEC1"/>
<dbReference type="EMBL" id="DS113366">
    <property type="protein sequence ID" value="EAY09019.1"/>
    <property type="molecule type" value="Genomic_DNA"/>
</dbReference>
<accession>A2EEC1</accession>
<dbReference type="VEuPathDB" id="TrichDB:TVAG_073850"/>
<organism evidence="2 3">
    <name type="scientific">Trichomonas vaginalis (strain ATCC PRA-98 / G3)</name>
    <dbReference type="NCBI Taxonomy" id="412133"/>
    <lineage>
        <taxon>Eukaryota</taxon>
        <taxon>Metamonada</taxon>
        <taxon>Parabasalia</taxon>
        <taxon>Trichomonadida</taxon>
        <taxon>Trichomonadidae</taxon>
        <taxon>Trichomonas</taxon>
    </lineage>
</organism>
<sequence>MEEPRIKTGENLSRRVIISFDGEQTPEMVEKRLIQLFAPYYLKGALSRDVIEDLLIIKDLRMIVQSLRLCSGADRSTHKDIFSSILLQFLYSDDMLKKLENFDLKQNNTSNIIIQHCSTQYPKNDKSLLSPLEYISKKSNENSSDSNDIISEKKIENSLKQDHRTEKAEDIDKELNQGLKNTVKLSLENSAKIVYFLNKIRNIIRELSERIFELEAAVSKLLLRISEAESKFQTN</sequence>
<dbReference type="RefSeq" id="XP_001321242.1">
    <property type="nucleotide sequence ID" value="XM_001321207.1"/>
</dbReference>
<dbReference type="OrthoDB" id="10642160at2759"/>
<dbReference type="InParanoid" id="A2EEC1"/>
<keyword evidence="3" id="KW-1185">Reference proteome</keyword>
<proteinExistence type="predicted"/>
<name>A2EEC1_TRIV3</name>
<dbReference type="VEuPathDB" id="TrichDB:TVAGG3_0797630"/>
<dbReference type="Proteomes" id="UP000001542">
    <property type="component" value="Unassembled WGS sequence"/>
</dbReference>
<reference evidence="2" key="2">
    <citation type="journal article" date="2007" name="Science">
        <title>Draft genome sequence of the sexually transmitted pathogen Trichomonas vaginalis.</title>
        <authorList>
            <person name="Carlton J.M."/>
            <person name="Hirt R.P."/>
            <person name="Silva J.C."/>
            <person name="Delcher A.L."/>
            <person name="Schatz M."/>
            <person name="Zhao Q."/>
            <person name="Wortman J.R."/>
            <person name="Bidwell S.L."/>
            <person name="Alsmark U.C.M."/>
            <person name="Besteiro S."/>
            <person name="Sicheritz-Ponten T."/>
            <person name="Noel C.J."/>
            <person name="Dacks J.B."/>
            <person name="Foster P.G."/>
            <person name="Simillion C."/>
            <person name="Van de Peer Y."/>
            <person name="Miranda-Saavedra D."/>
            <person name="Barton G.J."/>
            <person name="Westrop G.D."/>
            <person name="Mueller S."/>
            <person name="Dessi D."/>
            <person name="Fiori P.L."/>
            <person name="Ren Q."/>
            <person name="Paulsen I."/>
            <person name="Zhang H."/>
            <person name="Bastida-Corcuera F.D."/>
            <person name="Simoes-Barbosa A."/>
            <person name="Brown M.T."/>
            <person name="Hayes R.D."/>
            <person name="Mukherjee M."/>
            <person name="Okumura C.Y."/>
            <person name="Schneider R."/>
            <person name="Smith A.J."/>
            <person name="Vanacova S."/>
            <person name="Villalvazo M."/>
            <person name="Haas B.J."/>
            <person name="Pertea M."/>
            <person name="Feldblyum T.V."/>
            <person name="Utterback T.R."/>
            <person name="Shu C.L."/>
            <person name="Osoegawa K."/>
            <person name="de Jong P.J."/>
            <person name="Hrdy I."/>
            <person name="Horvathova L."/>
            <person name="Zubacova Z."/>
            <person name="Dolezal P."/>
            <person name="Malik S.B."/>
            <person name="Logsdon J.M. Jr."/>
            <person name="Henze K."/>
            <person name="Gupta A."/>
            <person name="Wang C.C."/>
            <person name="Dunne R.L."/>
            <person name="Upcroft J.A."/>
            <person name="Upcroft P."/>
            <person name="White O."/>
            <person name="Salzberg S.L."/>
            <person name="Tang P."/>
            <person name="Chiu C.-H."/>
            <person name="Lee Y.-S."/>
            <person name="Embley T.M."/>
            <person name="Coombs G.H."/>
            <person name="Mottram J.C."/>
            <person name="Tachezy J."/>
            <person name="Fraser-Liggett C.M."/>
            <person name="Johnson P.J."/>
        </authorList>
    </citation>
    <scope>NUCLEOTIDE SEQUENCE [LARGE SCALE GENOMIC DNA]</scope>
    <source>
        <strain evidence="2">G3</strain>
    </source>
</reference>
<evidence type="ECO:0000313" key="2">
    <source>
        <dbReference type="EMBL" id="EAY09019.1"/>
    </source>
</evidence>
<gene>
    <name evidence="2" type="ORF">TVAG_073850</name>
</gene>
<evidence type="ECO:0000256" key="1">
    <source>
        <dbReference type="SAM" id="Coils"/>
    </source>
</evidence>